<gene>
    <name evidence="1" type="ORF">GPECTOR_13g671</name>
</gene>
<proteinExistence type="predicted"/>
<keyword evidence="2" id="KW-1185">Reference proteome</keyword>
<dbReference type="AlphaFoldDB" id="A0A150GN12"/>
<reference evidence="2" key="1">
    <citation type="journal article" date="2016" name="Nat. Commun.">
        <title>The Gonium pectorale genome demonstrates co-option of cell cycle regulation during the evolution of multicellularity.</title>
        <authorList>
            <person name="Hanschen E.R."/>
            <person name="Marriage T.N."/>
            <person name="Ferris P.J."/>
            <person name="Hamaji T."/>
            <person name="Toyoda A."/>
            <person name="Fujiyama A."/>
            <person name="Neme R."/>
            <person name="Noguchi H."/>
            <person name="Minakuchi Y."/>
            <person name="Suzuki M."/>
            <person name="Kawai-Toyooka H."/>
            <person name="Smith D.R."/>
            <person name="Sparks H."/>
            <person name="Anderson J."/>
            <person name="Bakaric R."/>
            <person name="Luria V."/>
            <person name="Karger A."/>
            <person name="Kirschner M.W."/>
            <person name="Durand P.M."/>
            <person name="Michod R.E."/>
            <person name="Nozaki H."/>
            <person name="Olson B.J."/>
        </authorList>
    </citation>
    <scope>NUCLEOTIDE SEQUENCE [LARGE SCALE GENOMIC DNA]</scope>
    <source>
        <strain evidence="2">NIES-2863</strain>
    </source>
</reference>
<evidence type="ECO:0000313" key="1">
    <source>
        <dbReference type="EMBL" id="KXZ51184.1"/>
    </source>
</evidence>
<dbReference type="STRING" id="33097.A0A150GN12"/>
<dbReference type="OrthoDB" id="542576at2759"/>
<dbReference type="EMBL" id="LSYV01000014">
    <property type="protein sequence ID" value="KXZ51184.1"/>
    <property type="molecule type" value="Genomic_DNA"/>
</dbReference>
<dbReference type="PANTHER" id="PTHR14187:SF5">
    <property type="entry name" value="HEAT SHOCK 70 KDA PROTEIN 12A"/>
    <property type="match status" value="1"/>
</dbReference>
<dbReference type="PANTHER" id="PTHR14187">
    <property type="entry name" value="ALPHA KINASE/ELONGATION FACTOR 2 KINASE"/>
    <property type="match status" value="1"/>
</dbReference>
<name>A0A150GN12_GONPE</name>
<evidence type="ECO:0000313" key="2">
    <source>
        <dbReference type="Proteomes" id="UP000075714"/>
    </source>
</evidence>
<dbReference type="Proteomes" id="UP000075714">
    <property type="component" value="Unassembled WGS sequence"/>
</dbReference>
<protein>
    <submittedName>
        <fullName evidence="1">Uncharacterized protein</fullName>
    </submittedName>
</protein>
<comment type="caution">
    <text evidence="1">The sequence shown here is derived from an EMBL/GenBank/DDBJ whole genome shotgun (WGS) entry which is preliminary data.</text>
</comment>
<sequence length="260" mass="28034">MSKPIGYIFRHLAKCAPASSPICASSSPLPLLDGSAIGWSEEVLEARVVGPVVGRIIATAEEVLREGARAGSAASKVLLTGGLAGSALLQRRAAAMAASHRAQLLLLRSPSASVVTGAVLFGQLPARVSARRCRLTYGVEIRATWSSTHEYSNRMRGYPAAILNDEVYRSQQRVTFRMYATESSAASYTAEPGMRKVAEVELELPADWRSKVQSRFDYKLEAELRFGATEITLLARDLQTRNAVAAKVSWTSDPVSLPAV</sequence>
<accession>A0A150GN12</accession>
<organism evidence="1 2">
    <name type="scientific">Gonium pectorale</name>
    <name type="common">Green alga</name>
    <dbReference type="NCBI Taxonomy" id="33097"/>
    <lineage>
        <taxon>Eukaryota</taxon>
        <taxon>Viridiplantae</taxon>
        <taxon>Chlorophyta</taxon>
        <taxon>core chlorophytes</taxon>
        <taxon>Chlorophyceae</taxon>
        <taxon>CS clade</taxon>
        <taxon>Chlamydomonadales</taxon>
        <taxon>Volvocaceae</taxon>
        <taxon>Gonium</taxon>
    </lineage>
</organism>